<dbReference type="PANTHER" id="PTHR43333">
    <property type="entry name" value="2-HACID_DH_C DOMAIN-CONTAINING PROTEIN"/>
    <property type="match status" value="1"/>
</dbReference>
<evidence type="ECO:0000256" key="2">
    <source>
        <dbReference type="ARBA" id="ARBA00023027"/>
    </source>
</evidence>
<accession>A0A7W2IVR5</accession>
<dbReference type="CDD" id="cd05300">
    <property type="entry name" value="2-Hacid_dh_1"/>
    <property type="match status" value="1"/>
</dbReference>
<reference evidence="4 5" key="1">
    <citation type="submission" date="2020-07" db="EMBL/GenBank/DDBJ databases">
        <title>Vibrio marinisediminis sp. nov., isolated from marine sediment.</title>
        <authorList>
            <person name="Ji X."/>
        </authorList>
    </citation>
    <scope>NUCLEOTIDE SEQUENCE [LARGE SCALE GENOMIC DNA]</scope>
    <source>
        <strain evidence="4 5">404</strain>
    </source>
</reference>
<keyword evidence="5" id="KW-1185">Reference proteome</keyword>
<dbReference type="EMBL" id="JACFYF010000018">
    <property type="protein sequence ID" value="MBA5764302.1"/>
    <property type="molecule type" value="Genomic_DNA"/>
</dbReference>
<comment type="caution">
    <text evidence="4">The sequence shown here is derived from an EMBL/GenBank/DDBJ whole genome shotgun (WGS) entry which is preliminary data.</text>
</comment>
<sequence length="308" mass="34993">MNIFTKKLYILTEQNEIYQKLIESLALPNLQLTDNKQHADLVLASPPLLASQLDDFENLQWVQSVYAGIDALMKDSLRRDYQLTNVKGIFGQQIAEYVFGFAIKHYRHFEQYKAQQKEQHWNPYQYKTLDTKTITIVGTGTIGEHLAKVSTAFGVRAIGVNTRGIPTPGSPFNEIYHIDELSSAIEKSDIVVSTLPNTANTIGIFNRQVLSAGNGFLMFNVGRGNSIVQDDLISALDNGFIEHAFLDVFEQEPLEPSHPYWEHPKITITPHIAALSFPEQVVDIFARHYKHWEQGYTLQDCIDFDKGY</sequence>
<dbReference type="Pfam" id="PF02826">
    <property type="entry name" value="2-Hacid_dh_C"/>
    <property type="match status" value="1"/>
</dbReference>
<dbReference type="InterPro" id="IPR036291">
    <property type="entry name" value="NAD(P)-bd_dom_sf"/>
</dbReference>
<dbReference type="AlphaFoldDB" id="A0A7W2IVR5"/>
<evidence type="ECO:0000313" key="5">
    <source>
        <dbReference type="Proteomes" id="UP000571701"/>
    </source>
</evidence>
<dbReference type="GO" id="GO:0016491">
    <property type="term" value="F:oxidoreductase activity"/>
    <property type="evidence" value="ECO:0007669"/>
    <property type="project" value="UniProtKB-KW"/>
</dbReference>
<dbReference type="PANTHER" id="PTHR43333:SF1">
    <property type="entry name" value="D-ISOMER SPECIFIC 2-HYDROXYACID DEHYDROGENASE NAD-BINDING DOMAIN-CONTAINING PROTEIN"/>
    <property type="match status" value="1"/>
</dbReference>
<dbReference type="GO" id="GO:0051287">
    <property type="term" value="F:NAD binding"/>
    <property type="evidence" value="ECO:0007669"/>
    <property type="project" value="InterPro"/>
</dbReference>
<keyword evidence="2" id="KW-0520">NAD</keyword>
<dbReference type="SUPFAM" id="SSF51735">
    <property type="entry name" value="NAD(P)-binding Rossmann-fold domains"/>
    <property type="match status" value="1"/>
</dbReference>
<dbReference type="Proteomes" id="UP000571701">
    <property type="component" value="Unassembled WGS sequence"/>
</dbReference>
<dbReference type="SUPFAM" id="SSF52283">
    <property type="entry name" value="Formate/glycerate dehydrogenase catalytic domain-like"/>
    <property type="match status" value="1"/>
</dbReference>
<dbReference type="Gene3D" id="3.40.50.720">
    <property type="entry name" value="NAD(P)-binding Rossmann-like Domain"/>
    <property type="match status" value="2"/>
</dbReference>
<dbReference type="RefSeq" id="WP_182110358.1">
    <property type="nucleotide sequence ID" value="NZ_JACFYF010000018.1"/>
</dbReference>
<evidence type="ECO:0000313" key="4">
    <source>
        <dbReference type="EMBL" id="MBA5764302.1"/>
    </source>
</evidence>
<evidence type="ECO:0000259" key="3">
    <source>
        <dbReference type="Pfam" id="PF02826"/>
    </source>
</evidence>
<evidence type="ECO:0000256" key="1">
    <source>
        <dbReference type="ARBA" id="ARBA00023002"/>
    </source>
</evidence>
<proteinExistence type="predicted"/>
<gene>
    <name evidence="4" type="ORF">H2O73_18240</name>
</gene>
<organism evidence="4 5">
    <name type="scientific">Vibrio marinisediminis</name>
    <dbReference type="NCBI Taxonomy" id="2758441"/>
    <lineage>
        <taxon>Bacteria</taxon>
        <taxon>Pseudomonadati</taxon>
        <taxon>Pseudomonadota</taxon>
        <taxon>Gammaproteobacteria</taxon>
        <taxon>Vibrionales</taxon>
        <taxon>Vibrionaceae</taxon>
        <taxon>Vibrio</taxon>
    </lineage>
</organism>
<dbReference type="FunFam" id="3.40.50.720:FF:000363">
    <property type="entry name" value="D-isomer specific 2-hydroxyacid dehydrogenase"/>
    <property type="match status" value="1"/>
</dbReference>
<feature type="domain" description="D-isomer specific 2-hydroxyacid dehydrogenase NAD-binding" evidence="3">
    <location>
        <begin position="100"/>
        <end position="273"/>
    </location>
</feature>
<dbReference type="InterPro" id="IPR006140">
    <property type="entry name" value="D-isomer_DH_NAD-bd"/>
</dbReference>
<keyword evidence="1" id="KW-0560">Oxidoreductase</keyword>
<name>A0A7W2IVR5_9VIBR</name>
<protein>
    <submittedName>
        <fullName evidence="4">D-2-hydroxyacid dehydrogenase</fullName>
    </submittedName>
</protein>